<proteinExistence type="inferred from homology"/>
<keyword evidence="5" id="KW-1185">Reference proteome</keyword>
<evidence type="ECO:0008006" key="6">
    <source>
        <dbReference type="Google" id="ProtNLM"/>
    </source>
</evidence>
<sequence length="260" mass="28626">MPFQYKNILMIGATSGIGAAMADRLVQEGSKVIAVGRRQDRLDDFIRRHGKDKTSATRFDITDRQGMDEFVRDITHTCPHLDCVFLNAGVQSLINLAQPAKVDLSAFHSEITTNFSCFVDLTMKFLPFLMNKKAETSLIYTGSNLAIVPASSIPAYSASKAALNAFVLCLRDQLRNSSVKVIEVSPPPVQTELHDYMGHESGRKLGMPVDEFVDETYKGLASGSDQVIVGSVGPADTFNEIVDKRRNAFQDLAKLVRGEH</sequence>
<keyword evidence="2" id="KW-0521">NADP</keyword>
<gene>
    <name evidence="4" type="ORF">ALECFALPRED_002270</name>
</gene>
<dbReference type="PANTHER" id="PTHR43669:SF15">
    <property type="entry name" value="OXIDOREDUCTASE, SHORT-CHAIN DEHYDROGENASE_REDUCTASE FAMILY (AFU_ORTHOLOGUE AFUA_1G01330)"/>
    <property type="match status" value="1"/>
</dbReference>
<accession>A0A8H3FBI4</accession>
<reference evidence="4" key="1">
    <citation type="submission" date="2021-03" db="EMBL/GenBank/DDBJ databases">
        <authorList>
            <person name="Tagirdzhanova G."/>
        </authorList>
    </citation>
    <scope>NUCLEOTIDE SEQUENCE</scope>
</reference>
<dbReference type="PRINTS" id="PR00081">
    <property type="entry name" value="GDHRDH"/>
</dbReference>
<dbReference type="SUPFAM" id="SSF51735">
    <property type="entry name" value="NAD(P)-binding Rossmann-fold domains"/>
    <property type="match status" value="1"/>
</dbReference>
<dbReference type="OrthoDB" id="37659at2759"/>
<protein>
    <recommendedName>
        <fullName evidence="6">Oxidoreductase</fullName>
    </recommendedName>
</protein>
<keyword evidence="3" id="KW-0560">Oxidoreductase</keyword>
<dbReference type="InterPro" id="IPR036291">
    <property type="entry name" value="NAD(P)-bd_dom_sf"/>
</dbReference>
<dbReference type="PANTHER" id="PTHR43669">
    <property type="entry name" value="5-KETO-D-GLUCONATE 5-REDUCTASE"/>
    <property type="match status" value="1"/>
</dbReference>
<dbReference type="Gene3D" id="3.40.50.720">
    <property type="entry name" value="NAD(P)-binding Rossmann-like Domain"/>
    <property type="match status" value="1"/>
</dbReference>
<dbReference type="Pfam" id="PF00106">
    <property type="entry name" value="adh_short"/>
    <property type="match status" value="1"/>
</dbReference>
<evidence type="ECO:0000256" key="2">
    <source>
        <dbReference type="ARBA" id="ARBA00022857"/>
    </source>
</evidence>
<name>A0A8H3FBI4_9LECA</name>
<dbReference type="Proteomes" id="UP000664203">
    <property type="component" value="Unassembled WGS sequence"/>
</dbReference>
<dbReference type="GO" id="GO:0016491">
    <property type="term" value="F:oxidoreductase activity"/>
    <property type="evidence" value="ECO:0007669"/>
    <property type="project" value="UniProtKB-KW"/>
</dbReference>
<dbReference type="InterPro" id="IPR002347">
    <property type="entry name" value="SDR_fam"/>
</dbReference>
<evidence type="ECO:0000313" key="4">
    <source>
        <dbReference type="EMBL" id="CAF9922946.1"/>
    </source>
</evidence>
<comment type="caution">
    <text evidence="4">The sequence shown here is derived from an EMBL/GenBank/DDBJ whole genome shotgun (WGS) entry which is preliminary data.</text>
</comment>
<dbReference type="EMBL" id="CAJPDR010000162">
    <property type="protein sequence ID" value="CAF9922946.1"/>
    <property type="molecule type" value="Genomic_DNA"/>
</dbReference>
<dbReference type="PROSITE" id="PS00061">
    <property type="entry name" value="ADH_SHORT"/>
    <property type="match status" value="1"/>
</dbReference>
<dbReference type="InterPro" id="IPR020904">
    <property type="entry name" value="Sc_DH/Rdtase_CS"/>
</dbReference>
<comment type="similarity">
    <text evidence="1">Belongs to the short-chain dehydrogenases/reductases (SDR) family.</text>
</comment>
<organism evidence="4 5">
    <name type="scientific">Alectoria fallacina</name>
    <dbReference type="NCBI Taxonomy" id="1903189"/>
    <lineage>
        <taxon>Eukaryota</taxon>
        <taxon>Fungi</taxon>
        <taxon>Dikarya</taxon>
        <taxon>Ascomycota</taxon>
        <taxon>Pezizomycotina</taxon>
        <taxon>Lecanoromycetes</taxon>
        <taxon>OSLEUM clade</taxon>
        <taxon>Lecanoromycetidae</taxon>
        <taxon>Lecanorales</taxon>
        <taxon>Lecanorineae</taxon>
        <taxon>Parmeliaceae</taxon>
        <taxon>Alectoria</taxon>
    </lineage>
</organism>
<dbReference type="AlphaFoldDB" id="A0A8H3FBI4"/>
<evidence type="ECO:0000313" key="5">
    <source>
        <dbReference type="Proteomes" id="UP000664203"/>
    </source>
</evidence>
<evidence type="ECO:0000256" key="3">
    <source>
        <dbReference type="ARBA" id="ARBA00023002"/>
    </source>
</evidence>
<evidence type="ECO:0000256" key="1">
    <source>
        <dbReference type="ARBA" id="ARBA00006484"/>
    </source>
</evidence>